<evidence type="ECO:0000313" key="2">
    <source>
        <dbReference type="Proteomes" id="UP001595692"/>
    </source>
</evidence>
<reference evidence="2" key="1">
    <citation type="journal article" date="2019" name="Int. J. Syst. Evol. Microbiol.">
        <title>The Global Catalogue of Microorganisms (GCM) 10K type strain sequencing project: providing services to taxonomists for standard genome sequencing and annotation.</title>
        <authorList>
            <consortium name="The Broad Institute Genomics Platform"/>
            <consortium name="The Broad Institute Genome Sequencing Center for Infectious Disease"/>
            <person name="Wu L."/>
            <person name="Ma J."/>
        </authorList>
    </citation>
    <scope>NUCLEOTIDE SEQUENCE [LARGE SCALE GENOMIC DNA]</scope>
    <source>
        <strain evidence="2">CCUG 54939</strain>
    </source>
</reference>
<proteinExistence type="predicted"/>
<evidence type="ECO:0000313" key="1">
    <source>
        <dbReference type="EMBL" id="MFC3914872.1"/>
    </source>
</evidence>
<keyword evidence="2" id="KW-1185">Reference proteome</keyword>
<evidence type="ECO:0008006" key="3">
    <source>
        <dbReference type="Google" id="ProtNLM"/>
    </source>
</evidence>
<gene>
    <name evidence="1" type="ORF">ACFOSS_15590</name>
</gene>
<dbReference type="Proteomes" id="UP001595692">
    <property type="component" value="Unassembled WGS sequence"/>
</dbReference>
<protein>
    <recommendedName>
        <fullName evidence="3">Transposase</fullName>
    </recommendedName>
</protein>
<comment type="caution">
    <text evidence="1">The sequence shown here is derived from an EMBL/GenBank/DDBJ whole genome shotgun (WGS) entry which is preliminary data.</text>
</comment>
<accession>A0ABV8CRV0</accession>
<dbReference type="RefSeq" id="WP_377154322.1">
    <property type="nucleotide sequence ID" value="NZ_JBHSAF010000015.1"/>
</dbReference>
<sequence length="67" mass="7676">MKRQDHFAPQKLISITLMTSMRAIVSLKPRLAMYSDNQARLLIYSKLTQRFSTRTHKPAAQQLAAMA</sequence>
<organism evidence="1 2">
    <name type="scientific">Pseudaeromonas sharmana</name>
    <dbReference type="NCBI Taxonomy" id="328412"/>
    <lineage>
        <taxon>Bacteria</taxon>
        <taxon>Pseudomonadati</taxon>
        <taxon>Pseudomonadota</taxon>
        <taxon>Gammaproteobacteria</taxon>
        <taxon>Aeromonadales</taxon>
        <taxon>Aeromonadaceae</taxon>
        <taxon>Pseudaeromonas</taxon>
    </lineage>
</organism>
<name>A0ABV8CRV0_9GAMM</name>
<dbReference type="EMBL" id="JBHSAF010000015">
    <property type="protein sequence ID" value="MFC3914872.1"/>
    <property type="molecule type" value="Genomic_DNA"/>
</dbReference>